<reference evidence="11 12" key="1">
    <citation type="submission" date="2017-04" db="EMBL/GenBank/DDBJ databases">
        <title>Kefir bacterial isolates.</title>
        <authorList>
            <person name="Kim Y."/>
            <person name="Blasche S."/>
            <person name="Patil K.R."/>
        </authorList>
    </citation>
    <scope>NUCLEOTIDE SEQUENCE [LARGE SCALE GENOMIC DNA]</scope>
    <source>
        <strain evidence="11 12">OG2</strain>
    </source>
</reference>
<evidence type="ECO:0000256" key="2">
    <source>
        <dbReference type="ARBA" id="ARBA00009948"/>
    </source>
</evidence>
<evidence type="ECO:0000256" key="7">
    <source>
        <dbReference type="ARBA" id="ARBA00044633"/>
    </source>
</evidence>
<comment type="subcellular location">
    <subcellularLocation>
        <location evidence="8">Cytoplasm</location>
    </subcellularLocation>
</comment>
<dbReference type="GO" id="GO:0009423">
    <property type="term" value="P:chorismate biosynthetic process"/>
    <property type="evidence" value="ECO:0007669"/>
    <property type="project" value="UniProtKB-UniRule"/>
</dbReference>
<feature type="active site" description="Proton acceptor" evidence="8">
    <location>
        <position position="323"/>
    </location>
</feature>
<dbReference type="EMBL" id="NCXI01000048">
    <property type="protein sequence ID" value="PAK82997.1"/>
    <property type="molecule type" value="Genomic_DNA"/>
</dbReference>
<feature type="binding site" evidence="8">
    <location>
        <position position="175"/>
    </location>
    <ligand>
        <name>3-phosphoshikimate</name>
        <dbReference type="ChEBI" id="CHEBI:145989"/>
    </ligand>
</feature>
<dbReference type="PROSITE" id="PS00104">
    <property type="entry name" value="EPSP_SYNTHASE_1"/>
    <property type="match status" value="1"/>
</dbReference>
<evidence type="ECO:0000256" key="1">
    <source>
        <dbReference type="ARBA" id="ARBA00004811"/>
    </source>
</evidence>
<keyword evidence="6 8" id="KW-0057">Aromatic amino acid biosynthesis</keyword>
<comment type="function">
    <text evidence="8">Catalyzes the transfer of the enolpyruvyl moiety of phosphoenolpyruvate (PEP) to the 5-hydroxyl of shikimate-3-phosphate (S3P) to produce enolpyruvyl shikimate-3-phosphate and inorganic phosphate.</text>
</comment>
<dbReference type="InterPro" id="IPR036968">
    <property type="entry name" value="Enolpyruvate_Tfrase_sf"/>
</dbReference>
<dbReference type="InterPro" id="IPR013792">
    <property type="entry name" value="RNA3'P_cycl/enolpyr_Trfase_a/b"/>
</dbReference>
<name>A0A269YBS8_9LACO</name>
<dbReference type="PROSITE" id="PS00885">
    <property type="entry name" value="EPSP_SYNTHASE_2"/>
    <property type="match status" value="1"/>
</dbReference>
<dbReference type="SUPFAM" id="SSF55205">
    <property type="entry name" value="EPT/RTPC-like"/>
    <property type="match status" value="1"/>
</dbReference>
<dbReference type="AlphaFoldDB" id="A0A269YBS8"/>
<dbReference type="GO" id="GO:0003866">
    <property type="term" value="F:3-phosphoshikimate 1-carboxyvinyltransferase activity"/>
    <property type="evidence" value="ECO:0007669"/>
    <property type="project" value="UniProtKB-UniRule"/>
</dbReference>
<keyword evidence="4 8" id="KW-0028">Amino-acid biosynthesis</keyword>
<dbReference type="GO" id="GO:0009073">
    <property type="term" value="P:aromatic amino acid family biosynthetic process"/>
    <property type="evidence" value="ECO:0007669"/>
    <property type="project" value="UniProtKB-KW"/>
</dbReference>
<dbReference type="PANTHER" id="PTHR21090:SF5">
    <property type="entry name" value="PENTAFUNCTIONAL AROM POLYPEPTIDE"/>
    <property type="match status" value="1"/>
</dbReference>
<dbReference type="EC" id="2.5.1.19" evidence="8"/>
<dbReference type="HAMAP" id="MF_00210">
    <property type="entry name" value="EPSP_synth"/>
    <property type="match status" value="1"/>
</dbReference>
<evidence type="ECO:0000313" key="12">
    <source>
        <dbReference type="Proteomes" id="UP000216802"/>
    </source>
</evidence>
<dbReference type="PANTHER" id="PTHR21090">
    <property type="entry name" value="AROM/DEHYDROQUINATE SYNTHASE"/>
    <property type="match status" value="1"/>
</dbReference>
<proteinExistence type="inferred from homology"/>
<feature type="region of interest" description="Disordered" evidence="9">
    <location>
        <begin position="1"/>
        <end position="23"/>
    </location>
</feature>
<gene>
    <name evidence="8" type="primary">aroA</name>
    <name evidence="11" type="ORF">B8W98_07265</name>
</gene>
<dbReference type="InterPro" id="IPR001986">
    <property type="entry name" value="Enolpyruvate_Tfrase_dom"/>
</dbReference>
<protein>
    <recommendedName>
        <fullName evidence="8">3-phosphoshikimate 1-carboxyvinyltransferase</fullName>
        <ecNumber evidence="8">2.5.1.19</ecNumber>
    </recommendedName>
    <alternativeName>
        <fullName evidence="8">5-enolpyruvylshikimate-3-phosphate synthase</fullName>
        <shortName evidence="8">EPSP synthase</shortName>
        <shortName evidence="8">EPSPS</shortName>
    </alternativeName>
</protein>
<feature type="binding site" evidence="8">
    <location>
        <position position="30"/>
    </location>
    <ligand>
        <name>phosphoenolpyruvate</name>
        <dbReference type="ChEBI" id="CHEBI:58702"/>
    </ligand>
</feature>
<sequence length="439" mass="46837">MEKVKTTSTKQLQGSLQNGLHGELAVPGDKSISHRGIMFGTISEGTTVLHHFLTAEDCLSTLKAFQQLGVPITRDGETVTIQGVGLHGLKQAEQPLDMGNSGTTTRLIMGLLAGQDFPSELTGDASLSKRPMKRVSDPLAEMGANIEVTDGHLPAVINGEKLHGVDYHLKVASAQVKSALILAGLQADGVSILVEKQPTRNHTEKMLRAFGAEIETESDDVTITVHPQPHMHGITLNVPGDMSSAAFFMVAASLVPGSKITLRNVGMNDTRTGLYSILKRMGGKISLSNEQTTGEPTADLTVEAAELLHPIEIGAAEIPAVIDELPLVALLAAKAKGVSKITGAGELRVKETDRISAIVTEFNKMGIDIQELDDGFVIDGRKPWRVVDSQLDSHGDHRIGMVMATAALLVNQPLTLTGADSINISYPEFFDDLATLISR</sequence>
<feature type="binding site" evidence="8">
    <location>
        <position position="173"/>
    </location>
    <ligand>
        <name>3-phosphoshikimate</name>
        <dbReference type="ChEBI" id="CHEBI:145989"/>
    </ligand>
</feature>
<evidence type="ECO:0000256" key="5">
    <source>
        <dbReference type="ARBA" id="ARBA00022679"/>
    </source>
</evidence>
<dbReference type="Pfam" id="PF00275">
    <property type="entry name" value="EPSP_synthase"/>
    <property type="match status" value="1"/>
</dbReference>
<feature type="binding site" evidence="8">
    <location>
        <position position="398"/>
    </location>
    <ligand>
        <name>phosphoenolpyruvate</name>
        <dbReference type="ChEBI" id="CHEBI:58702"/>
    </ligand>
</feature>
<feature type="binding site" evidence="8">
    <location>
        <position position="102"/>
    </location>
    <ligand>
        <name>phosphoenolpyruvate</name>
        <dbReference type="ChEBI" id="CHEBI:58702"/>
    </ligand>
</feature>
<feature type="binding site" evidence="8">
    <location>
        <position position="35"/>
    </location>
    <ligand>
        <name>3-phosphoshikimate</name>
        <dbReference type="ChEBI" id="CHEBI:145989"/>
    </ligand>
</feature>
<evidence type="ECO:0000256" key="8">
    <source>
        <dbReference type="HAMAP-Rule" id="MF_00210"/>
    </source>
</evidence>
<comment type="caution">
    <text evidence="11">The sequence shown here is derived from an EMBL/GenBank/DDBJ whole genome shotgun (WGS) entry which is preliminary data.</text>
</comment>
<keyword evidence="5 8" id="KW-0808">Transferase</keyword>
<evidence type="ECO:0000259" key="10">
    <source>
        <dbReference type="Pfam" id="PF00275"/>
    </source>
</evidence>
<feature type="binding site" evidence="8">
    <location>
        <position position="30"/>
    </location>
    <ligand>
        <name>3-phosphoshikimate</name>
        <dbReference type="ChEBI" id="CHEBI:145989"/>
    </ligand>
</feature>
<comment type="pathway">
    <text evidence="1 8">Metabolic intermediate biosynthesis; chorismate biosynthesis; chorismate from D-erythrose 4-phosphate and phosphoenolpyruvate: step 6/7.</text>
</comment>
<feature type="domain" description="Enolpyruvate transferase" evidence="10">
    <location>
        <begin position="19"/>
        <end position="433"/>
    </location>
</feature>
<accession>A0A269YBS8</accession>
<dbReference type="GO" id="GO:0008652">
    <property type="term" value="P:amino acid biosynthetic process"/>
    <property type="evidence" value="ECO:0007669"/>
    <property type="project" value="UniProtKB-KW"/>
</dbReference>
<feature type="binding site" evidence="8">
    <location>
        <position position="354"/>
    </location>
    <ligand>
        <name>phosphoenolpyruvate</name>
        <dbReference type="ChEBI" id="CHEBI:58702"/>
    </ligand>
</feature>
<keyword evidence="3 8" id="KW-0963">Cytoplasm</keyword>
<feature type="binding site" evidence="8">
    <location>
        <position position="31"/>
    </location>
    <ligand>
        <name>3-phosphoshikimate</name>
        <dbReference type="ChEBI" id="CHEBI:145989"/>
    </ligand>
</feature>
<comment type="caution">
    <text evidence="8">Lacks conserved residue(s) required for the propagation of feature annotation.</text>
</comment>
<feature type="binding site" evidence="8">
    <location>
        <position position="350"/>
    </location>
    <ligand>
        <name>3-phosphoshikimate</name>
        <dbReference type="ChEBI" id="CHEBI:145989"/>
    </ligand>
</feature>
<feature type="binding site" evidence="8">
    <location>
        <position position="130"/>
    </location>
    <ligand>
        <name>phosphoenolpyruvate</name>
        <dbReference type="ChEBI" id="CHEBI:58702"/>
    </ligand>
</feature>
<evidence type="ECO:0000313" key="11">
    <source>
        <dbReference type="EMBL" id="PAK82997.1"/>
    </source>
</evidence>
<evidence type="ECO:0000256" key="4">
    <source>
        <dbReference type="ARBA" id="ARBA00022605"/>
    </source>
</evidence>
<dbReference type="RefSeq" id="WP_095354805.1">
    <property type="nucleotide sequence ID" value="NZ_NCXI01000048.1"/>
</dbReference>
<dbReference type="FunFam" id="3.65.10.10:FF:000005">
    <property type="entry name" value="3-phosphoshikimate 1-carboxyvinyltransferase"/>
    <property type="match status" value="1"/>
</dbReference>
<evidence type="ECO:0000256" key="9">
    <source>
        <dbReference type="SAM" id="MobiDB-lite"/>
    </source>
</evidence>
<feature type="binding site" evidence="8">
    <location>
        <position position="175"/>
    </location>
    <ligand>
        <name>phosphoenolpyruvate</name>
        <dbReference type="ChEBI" id="CHEBI:58702"/>
    </ligand>
</feature>
<dbReference type="GO" id="GO:0005737">
    <property type="term" value="C:cytoplasm"/>
    <property type="evidence" value="ECO:0007669"/>
    <property type="project" value="UniProtKB-SubCell"/>
</dbReference>
<comment type="similarity">
    <text evidence="2 8">Belongs to the EPSP synthase family.</text>
</comment>
<dbReference type="NCBIfam" id="TIGR01356">
    <property type="entry name" value="aroA"/>
    <property type="match status" value="1"/>
</dbReference>
<comment type="subunit">
    <text evidence="8">Monomer.</text>
</comment>
<dbReference type="UniPathway" id="UPA00053">
    <property type="reaction ID" value="UER00089"/>
</dbReference>
<comment type="catalytic activity">
    <reaction evidence="7">
        <text>3-phosphoshikimate + phosphoenolpyruvate = 5-O-(1-carboxyvinyl)-3-phosphoshikimate + phosphate</text>
        <dbReference type="Rhea" id="RHEA:21256"/>
        <dbReference type="ChEBI" id="CHEBI:43474"/>
        <dbReference type="ChEBI" id="CHEBI:57701"/>
        <dbReference type="ChEBI" id="CHEBI:58702"/>
        <dbReference type="ChEBI" id="CHEBI:145989"/>
        <dbReference type="EC" id="2.5.1.19"/>
    </reaction>
    <physiologicalReaction direction="left-to-right" evidence="7">
        <dbReference type="Rhea" id="RHEA:21257"/>
    </physiologicalReaction>
</comment>
<organism evidence="11 12">
    <name type="scientific">Lentilactobacillus parakefiri</name>
    <dbReference type="NCBI Taxonomy" id="152332"/>
    <lineage>
        <taxon>Bacteria</taxon>
        <taxon>Bacillati</taxon>
        <taxon>Bacillota</taxon>
        <taxon>Bacilli</taxon>
        <taxon>Lactobacillales</taxon>
        <taxon>Lactobacillaceae</taxon>
        <taxon>Lentilactobacillus</taxon>
    </lineage>
</organism>
<evidence type="ECO:0000256" key="3">
    <source>
        <dbReference type="ARBA" id="ARBA00022490"/>
    </source>
</evidence>
<dbReference type="PIRSF" id="PIRSF000505">
    <property type="entry name" value="EPSPS"/>
    <property type="match status" value="1"/>
</dbReference>
<dbReference type="CDD" id="cd01556">
    <property type="entry name" value="EPSP_synthase"/>
    <property type="match status" value="1"/>
</dbReference>
<dbReference type="Gene3D" id="3.65.10.10">
    <property type="entry name" value="Enolpyruvate transferase domain"/>
    <property type="match status" value="2"/>
</dbReference>
<feature type="binding site" evidence="8">
    <location>
        <position position="323"/>
    </location>
    <ligand>
        <name>3-phosphoshikimate</name>
        <dbReference type="ChEBI" id="CHEBI:145989"/>
    </ligand>
</feature>
<dbReference type="Proteomes" id="UP000216802">
    <property type="component" value="Unassembled WGS sequence"/>
</dbReference>
<dbReference type="InterPro" id="IPR006264">
    <property type="entry name" value="EPSP_synthase"/>
</dbReference>
<dbReference type="InterPro" id="IPR023193">
    <property type="entry name" value="EPSP_synthase_CS"/>
</dbReference>
<feature type="compositionally biased region" description="Polar residues" evidence="9">
    <location>
        <begin position="1"/>
        <end position="18"/>
    </location>
</feature>
<evidence type="ECO:0000256" key="6">
    <source>
        <dbReference type="ARBA" id="ARBA00023141"/>
    </source>
</evidence>